<dbReference type="SMART" id="SM00320">
    <property type="entry name" value="WD40"/>
    <property type="match status" value="1"/>
</dbReference>
<dbReference type="InterPro" id="IPR001680">
    <property type="entry name" value="WD40_rpt"/>
</dbReference>
<keyword evidence="3" id="KW-1185">Reference proteome</keyword>
<proteinExistence type="predicted"/>
<protein>
    <submittedName>
        <fullName evidence="2">Uncharacterized protein</fullName>
    </submittedName>
</protein>
<evidence type="ECO:0000313" key="2">
    <source>
        <dbReference type="EMBL" id="ETO31625.1"/>
    </source>
</evidence>
<dbReference type="InterPro" id="IPR015943">
    <property type="entry name" value="WD40/YVTN_repeat-like_dom_sf"/>
</dbReference>
<accession>X6NZ88</accession>
<dbReference type="Gene3D" id="2.130.10.10">
    <property type="entry name" value="YVTN repeat-like/Quinoprotein amine dehydrogenase"/>
    <property type="match status" value="1"/>
</dbReference>
<evidence type="ECO:0000256" key="1">
    <source>
        <dbReference type="PROSITE-ProRule" id="PRU00221"/>
    </source>
</evidence>
<reference evidence="2 3" key="1">
    <citation type="journal article" date="2013" name="Curr. Biol.">
        <title>The Genome of the Foraminiferan Reticulomyxa filosa.</title>
        <authorList>
            <person name="Glockner G."/>
            <person name="Hulsmann N."/>
            <person name="Schleicher M."/>
            <person name="Noegel A.A."/>
            <person name="Eichinger L."/>
            <person name="Gallinger C."/>
            <person name="Pawlowski J."/>
            <person name="Sierra R."/>
            <person name="Euteneuer U."/>
            <person name="Pillet L."/>
            <person name="Moustafa A."/>
            <person name="Platzer M."/>
            <person name="Groth M."/>
            <person name="Szafranski K."/>
            <person name="Schliwa M."/>
        </authorList>
    </citation>
    <scope>NUCLEOTIDE SEQUENCE [LARGE SCALE GENOMIC DNA]</scope>
</reference>
<feature type="non-terminal residue" evidence="2">
    <location>
        <position position="180"/>
    </location>
</feature>
<name>X6NZ88_RETFI</name>
<dbReference type="PROSITE" id="PS50082">
    <property type="entry name" value="WD_REPEATS_2"/>
    <property type="match status" value="1"/>
</dbReference>
<evidence type="ECO:0000313" key="3">
    <source>
        <dbReference type="Proteomes" id="UP000023152"/>
    </source>
</evidence>
<dbReference type="AlphaFoldDB" id="X6NZ88"/>
<keyword evidence="1" id="KW-0853">WD repeat</keyword>
<dbReference type="PROSITE" id="PS50294">
    <property type="entry name" value="WD_REPEATS_REGION"/>
    <property type="match status" value="1"/>
</dbReference>
<comment type="caution">
    <text evidence="2">The sequence shown here is derived from an EMBL/GenBank/DDBJ whole genome shotgun (WGS) entry which is preliminary data.</text>
</comment>
<feature type="repeat" description="WD" evidence="1">
    <location>
        <begin position="94"/>
        <end position="125"/>
    </location>
</feature>
<dbReference type="EMBL" id="ASPP01004810">
    <property type="protein sequence ID" value="ETO31625.1"/>
    <property type="molecule type" value="Genomic_DNA"/>
</dbReference>
<dbReference type="Proteomes" id="UP000023152">
    <property type="component" value="Unassembled WGS sequence"/>
</dbReference>
<gene>
    <name evidence="2" type="ORF">RFI_05495</name>
</gene>
<organism evidence="2 3">
    <name type="scientific">Reticulomyxa filosa</name>
    <dbReference type="NCBI Taxonomy" id="46433"/>
    <lineage>
        <taxon>Eukaryota</taxon>
        <taxon>Sar</taxon>
        <taxon>Rhizaria</taxon>
        <taxon>Retaria</taxon>
        <taxon>Foraminifera</taxon>
        <taxon>Monothalamids</taxon>
        <taxon>Reticulomyxidae</taxon>
        <taxon>Reticulomyxa</taxon>
    </lineage>
</organism>
<sequence>MGEEDGKKKSNMTQINDYQMTESKEDVVSKTQQLNAERIFGVHCSCYTIAFVSDNLDEVDLPVNNKSRGGEAKKKRSCNLFIFFFFLKKKKKMSDAHEALITDIQVSKDRKWVASCGFDGVVKIWRAVGKDKRYNLVALSSSIESKKDRVPVGRICWSKNNEYMLSVAQGADSSWNECDI</sequence>
<dbReference type="InterPro" id="IPR036322">
    <property type="entry name" value="WD40_repeat_dom_sf"/>
</dbReference>
<dbReference type="Pfam" id="PF00400">
    <property type="entry name" value="WD40"/>
    <property type="match status" value="1"/>
</dbReference>
<dbReference type="SUPFAM" id="SSF50978">
    <property type="entry name" value="WD40 repeat-like"/>
    <property type="match status" value="1"/>
</dbReference>